<dbReference type="Proteomes" id="UP000822688">
    <property type="component" value="Chromosome 12"/>
</dbReference>
<dbReference type="GO" id="GO:0005794">
    <property type="term" value="C:Golgi apparatus"/>
    <property type="evidence" value="ECO:0007669"/>
    <property type="project" value="TreeGrafter"/>
</dbReference>
<accession>A0A8T0G512</accession>
<dbReference type="Pfam" id="PF01465">
    <property type="entry name" value="GRIP"/>
    <property type="match status" value="1"/>
</dbReference>
<dbReference type="InterPro" id="IPR000237">
    <property type="entry name" value="GRIP_dom"/>
</dbReference>
<sequence>MAPADVESLRAENARLASEMASMKKKMLQAMKKQSAEVKLAQQRAEAAEAALAAASNGSLDALDSHSGNEGVSSEVGSRLSLDARATSEVSDDGGRVRSNGDAFAENDYSEEREALALEARRNAEEREKLDAEREALALEARQTADDKEKLEADREALALESRRSAEEKEKFEDEREALASNAHRSAQAREKLEAEFKDSKLASDQILAQLMEKNKSLESQLEEIARTRVETSGEGGSSGLEGVRVSENVDALSNSLLEQQLKEAEEKIQTLEAELKERVESLLAAEAAAHDARNARPLGGSDLSLKLEKVNKQLEEEVTKYTELDAKFNRLLKRSKQRIQEVQKEKEDVEVQFKALEDKATEALARQAALQADLNATRNQAGDAIRNLDSERQQLNTALRRARQDIEEMQQVLGAKEHELNETSNLVFEKDQQLTELAEKLKEAETNQEVAMVGLKETYQKVVESYEQQLTEAAKDRVKGDETLAALQAQLADKESKLAEVEAASSGELVRLGALLDAARGDIQRLQSEHEKELATEREEHKSTVSVLNNKLEAAELLLNQVEMAAGSRRSQLESELEGCRQILSATQVELATARAETKLQAQELAAYKVRAHALLQRKEAALQAAQDSSTMAALESALDEAKAQAAAATTARDQAIRRLDATVADYQRELNAQAGVLEEARLHIRELATQLELSKALVKSQQVDYERRLHQAEEALSSRPEVPPATTSPVNVDLERELNAVRIAERNLKGEFEAYKEMTDSMMASKDEEIMRLAEERNSLQKHLSQKAPNDVVDRSATSSPPPPIAEQQILTLARLQAQKEEEVARCLRHIEALQEEIKELEQENRLRVHQITILKEEYQNSERNQKRSSVDMTYVKNVILKLLETGEVEALLPVIAMLLQFSPDELRRCQEAYRMQAVAEVPLSGAAAVVDAATSAPRSLLSRFTLS</sequence>
<dbReference type="PROSITE" id="PS50913">
    <property type="entry name" value="GRIP"/>
    <property type="match status" value="1"/>
</dbReference>
<feature type="region of interest" description="Disordered" evidence="7">
    <location>
        <begin position="46"/>
        <end position="111"/>
    </location>
</feature>
<feature type="coiled-coil region" evidence="6">
    <location>
        <begin position="819"/>
        <end position="860"/>
    </location>
</feature>
<evidence type="ECO:0000256" key="6">
    <source>
        <dbReference type="SAM" id="Coils"/>
    </source>
</evidence>
<organism evidence="9 10">
    <name type="scientific">Ceratodon purpureus</name>
    <name type="common">Fire moss</name>
    <name type="synonym">Dicranum purpureum</name>
    <dbReference type="NCBI Taxonomy" id="3225"/>
    <lineage>
        <taxon>Eukaryota</taxon>
        <taxon>Viridiplantae</taxon>
        <taxon>Streptophyta</taxon>
        <taxon>Embryophyta</taxon>
        <taxon>Bryophyta</taxon>
        <taxon>Bryophytina</taxon>
        <taxon>Bryopsida</taxon>
        <taxon>Dicranidae</taxon>
        <taxon>Pseudoditrichales</taxon>
        <taxon>Ditrichaceae</taxon>
        <taxon>Ceratodon</taxon>
    </lineage>
</organism>
<feature type="coiled-coil region" evidence="6">
    <location>
        <begin position="255"/>
        <end position="566"/>
    </location>
</feature>
<protein>
    <recommendedName>
        <fullName evidence="8">GRIP domain-containing protein</fullName>
    </recommendedName>
</protein>
<dbReference type="InterPro" id="IPR051952">
    <property type="entry name" value="Golgi-autophagy_related"/>
</dbReference>
<evidence type="ECO:0000256" key="1">
    <source>
        <dbReference type="ARBA" id="ARBA00004184"/>
    </source>
</evidence>
<feature type="coiled-coil region" evidence="6">
    <location>
        <begin position="626"/>
        <end position="660"/>
    </location>
</feature>
<dbReference type="EMBL" id="CM026433">
    <property type="protein sequence ID" value="KAG0553981.1"/>
    <property type="molecule type" value="Genomic_DNA"/>
</dbReference>
<dbReference type="AlphaFoldDB" id="A0A8T0G512"/>
<dbReference type="SMART" id="SM00755">
    <property type="entry name" value="Grip"/>
    <property type="match status" value="1"/>
</dbReference>
<reference evidence="9" key="1">
    <citation type="submission" date="2020-06" db="EMBL/GenBank/DDBJ databases">
        <title>WGS assembly of Ceratodon purpureus strain R40.</title>
        <authorList>
            <person name="Carey S.B."/>
            <person name="Jenkins J."/>
            <person name="Shu S."/>
            <person name="Lovell J.T."/>
            <person name="Sreedasyam A."/>
            <person name="Maumus F."/>
            <person name="Tiley G.P."/>
            <person name="Fernandez-Pozo N."/>
            <person name="Barry K."/>
            <person name="Chen C."/>
            <person name="Wang M."/>
            <person name="Lipzen A."/>
            <person name="Daum C."/>
            <person name="Saski C.A."/>
            <person name="Payton A.C."/>
            <person name="Mcbreen J.C."/>
            <person name="Conrad R.E."/>
            <person name="Kollar L.M."/>
            <person name="Olsson S."/>
            <person name="Huttunen S."/>
            <person name="Landis J.B."/>
            <person name="Wickett N.J."/>
            <person name="Johnson M.G."/>
            <person name="Rensing S.A."/>
            <person name="Grimwood J."/>
            <person name="Schmutz J."/>
            <person name="Mcdaniel S.F."/>
        </authorList>
    </citation>
    <scope>NUCLEOTIDE SEQUENCE</scope>
    <source>
        <strain evidence="9">R40</strain>
    </source>
</reference>
<feature type="compositionally biased region" description="Basic and acidic residues" evidence="7">
    <location>
        <begin position="140"/>
        <end position="178"/>
    </location>
</feature>
<evidence type="ECO:0000256" key="5">
    <source>
        <dbReference type="ARBA" id="ARBA00023136"/>
    </source>
</evidence>
<feature type="compositionally biased region" description="Low complexity" evidence="7">
    <location>
        <begin position="46"/>
        <end position="55"/>
    </location>
</feature>
<keyword evidence="4 6" id="KW-0175">Coiled coil</keyword>
<evidence type="ECO:0000313" key="10">
    <source>
        <dbReference type="Proteomes" id="UP000822688"/>
    </source>
</evidence>
<proteinExistence type="predicted"/>
<evidence type="ECO:0000256" key="4">
    <source>
        <dbReference type="ARBA" id="ARBA00023054"/>
    </source>
</evidence>
<dbReference type="PANTHER" id="PTHR23157">
    <property type="entry name" value="GRIP AND COILED-COIL DOMAIN-CONTAINING PROTEIN 1"/>
    <property type="match status" value="1"/>
</dbReference>
<keyword evidence="3" id="KW-0963">Cytoplasm</keyword>
<keyword evidence="10" id="KW-1185">Reference proteome</keyword>
<evidence type="ECO:0000256" key="3">
    <source>
        <dbReference type="ARBA" id="ARBA00022490"/>
    </source>
</evidence>
<evidence type="ECO:0000259" key="8">
    <source>
        <dbReference type="PROSITE" id="PS50913"/>
    </source>
</evidence>
<comment type="subcellular location">
    <subcellularLocation>
        <location evidence="2">Cytoplasm</location>
    </subcellularLocation>
    <subcellularLocation>
        <location evidence="1">Endomembrane system</location>
        <topology evidence="1">Peripheral membrane protein</topology>
    </subcellularLocation>
</comment>
<gene>
    <name evidence="9" type="ORF">KC19_12G053600</name>
</gene>
<name>A0A8T0G512_CERPU</name>
<feature type="domain" description="GRIP" evidence="8">
    <location>
        <begin position="868"/>
        <end position="915"/>
    </location>
</feature>
<feature type="region of interest" description="Disordered" evidence="7">
    <location>
        <begin position="140"/>
        <end position="196"/>
    </location>
</feature>
<comment type="caution">
    <text evidence="9">The sequence shown here is derived from an EMBL/GenBank/DDBJ whole genome shotgun (WGS) entry which is preliminary data.</text>
</comment>
<feature type="compositionally biased region" description="Low complexity" evidence="7">
    <location>
        <begin position="65"/>
        <end position="78"/>
    </location>
</feature>
<evidence type="ECO:0000256" key="2">
    <source>
        <dbReference type="ARBA" id="ARBA00004496"/>
    </source>
</evidence>
<evidence type="ECO:0000256" key="7">
    <source>
        <dbReference type="SAM" id="MobiDB-lite"/>
    </source>
</evidence>
<feature type="region of interest" description="Disordered" evidence="7">
    <location>
        <begin position="782"/>
        <end position="807"/>
    </location>
</feature>
<evidence type="ECO:0000313" key="9">
    <source>
        <dbReference type="EMBL" id="KAG0553981.1"/>
    </source>
</evidence>
<dbReference type="PANTHER" id="PTHR23157:SF25">
    <property type="entry name" value="GRIP AND COILED-COIL DOMAIN-CONTAINING PROTEIN 1"/>
    <property type="match status" value="1"/>
</dbReference>
<keyword evidence="5" id="KW-0472">Membrane</keyword>